<dbReference type="Proteomes" id="UP000238314">
    <property type="component" value="Unassembled WGS sequence"/>
</dbReference>
<reference evidence="1 2" key="1">
    <citation type="submission" date="2016-11" db="EMBL/GenBank/DDBJ databases">
        <title>Whole genomes of Flavobacteriaceae.</title>
        <authorList>
            <person name="Stine C."/>
            <person name="Li C."/>
            <person name="Tadesse D."/>
        </authorList>
    </citation>
    <scope>NUCLEOTIDE SEQUENCE [LARGE SCALE GENOMIC DNA]</scope>
    <source>
        <strain evidence="1 2">DSM 21068</strain>
    </source>
</reference>
<evidence type="ECO:0000313" key="1">
    <source>
        <dbReference type="EMBL" id="PQA94891.1"/>
    </source>
</evidence>
<protein>
    <submittedName>
        <fullName evidence="1">Uncharacterized protein</fullName>
    </submittedName>
</protein>
<organism evidence="1 2">
    <name type="scientific">Chryseobacterium piscicola</name>
    <dbReference type="NCBI Taxonomy" id="551459"/>
    <lineage>
        <taxon>Bacteria</taxon>
        <taxon>Pseudomonadati</taxon>
        <taxon>Bacteroidota</taxon>
        <taxon>Flavobacteriia</taxon>
        <taxon>Flavobacteriales</taxon>
        <taxon>Weeksellaceae</taxon>
        <taxon>Chryseobacterium group</taxon>
        <taxon>Chryseobacterium</taxon>
    </lineage>
</organism>
<accession>A0A2S7KGF5</accession>
<keyword evidence="2" id="KW-1185">Reference proteome</keyword>
<evidence type="ECO:0000313" key="2">
    <source>
        <dbReference type="Proteomes" id="UP000238314"/>
    </source>
</evidence>
<comment type="caution">
    <text evidence="1">The sequence shown here is derived from an EMBL/GenBank/DDBJ whole genome shotgun (WGS) entry which is preliminary data.</text>
</comment>
<gene>
    <name evidence="1" type="ORF">B0A70_07225</name>
</gene>
<proteinExistence type="predicted"/>
<sequence>MVWSAERKCFFVLDEKDMMLEAMTKSNFHQHGIRLCAVTEADIQLVCVLAGGTGKRLLSASFLPPIIL</sequence>
<dbReference type="EMBL" id="MUGO01000009">
    <property type="protein sequence ID" value="PQA94891.1"/>
    <property type="molecule type" value="Genomic_DNA"/>
</dbReference>
<name>A0A2S7KGF5_9FLAO</name>
<dbReference type="AlphaFoldDB" id="A0A2S7KGF5"/>